<dbReference type="InterPro" id="IPR006447">
    <property type="entry name" value="Myb_dom_plants"/>
</dbReference>
<dbReference type="NCBIfam" id="TIGR01557">
    <property type="entry name" value="myb_SHAQKYF"/>
    <property type="match status" value="1"/>
</dbReference>
<dbReference type="InterPro" id="IPR040442">
    <property type="entry name" value="Pyrv_kinase-like_dom_sf"/>
</dbReference>
<evidence type="ECO:0000259" key="5">
    <source>
        <dbReference type="PROSITE" id="PS51294"/>
    </source>
</evidence>
<dbReference type="EMBL" id="VEPZ02001240">
    <property type="protein sequence ID" value="KAE8684400.1"/>
    <property type="molecule type" value="Genomic_DNA"/>
</dbReference>
<dbReference type="InterPro" id="IPR009057">
    <property type="entry name" value="Homeodomain-like_sf"/>
</dbReference>
<dbReference type="Proteomes" id="UP000436088">
    <property type="component" value="Unassembled WGS sequence"/>
</dbReference>
<feature type="domain" description="HTH myb-type" evidence="5">
    <location>
        <begin position="112"/>
        <end position="172"/>
    </location>
</feature>
<protein>
    <recommendedName>
        <fullName evidence="5">HTH myb-type domain-containing protein</fullName>
    </recommendedName>
</protein>
<keyword evidence="2" id="KW-0805">Transcription regulation</keyword>
<organism evidence="6 7">
    <name type="scientific">Hibiscus syriacus</name>
    <name type="common">Rose of Sharon</name>
    <dbReference type="NCBI Taxonomy" id="106335"/>
    <lineage>
        <taxon>Eukaryota</taxon>
        <taxon>Viridiplantae</taxon>
        <taxon>Streptophyta</taxon>
        <taxon>Embryophyta</taxon>
        <taxon>Tracheophyta</taxon>
        <taxon>Spermatophyta</taxon>
        <taxon>Magnoliopsida</taxon>
        <taxon>eudicotyledons</taxon>
        <taxon>Gunneridae</taxon>
        <taxon>Pentapetalae</taxon>
        <taxon>rosids</taxon>
        <taxon>malvids</taxon>
        <taxon>Malvales</taxon>
        <taxon>Malvaceae</taxon>
        <taxon>Malvoideae</taxon>
        <taxon>Hibiscus</taxon>
    </lineage>
</organism>
<dbReference type="GO" id="GO:0030955">
    <property type="term" value="F:potassium ion binding"/>
    <property type="evidence" value="ECO:0007669"/>
    <property type="project" value="InterPro"/>
</dbReference>
<comment type="caution">
    <text evidence="6">The sequence shown here is derived from an EMBL/GenBank/DDBJ whole genome shotgun (WGS) entry which is preliminary data.</text>
</comment>
<evidence type="ECO:0000256" key="1">
    <source>
        <dbReference type="ARBA" id="ARBA00004123"/>
    </source>
</evidence>
<dbReference type="SUPFAM" id="SSF51621">
    <property type="entry name" value="Phosphoenolpyruvate/pyruvate domain"/>
    <property type="match status" value="1"/>
</dbReference>
<accession>A0A6A2YYS8</accession>
<keyword evidence="3" id="KW-0804">Transcription</keyword>
<evidence type="ECO:0000256" key="3">
    <source>
        <dbReference type="ARBA" id="ARBA00023163"/>
    </source>
</evidence>
<evidence type="ECO:0000256" key="2">
    <source>
        <dbReference type="ARBA" id="ARBA00023015"/>
    </source>
</evidence>
<dbReference type="AlphaFoldDB" id="A0A6A2YYS8"/>
<dbReference type="PROSITE" id="PS51294">
    <property type="entry name" value="HTH_MYB"/>
    <property type="match status" value="1"/>
</dbReference>
<dbReference type="InterPro" id="IPR015793">
    <property type="entry name" value="Pyrv_Knase_brl"/>
</dbReference>
<dbReference type="InterPro" id="IPR001005">
    <property type="entry name" value="SANT/Myb"/>
</dbReference>
<dbReference type="GO" id="GO:0000287">
    <property type="term" value="F:magnesium ion binding"/>
    <property type="evidence" value="ECO:0007669"/>
    <property type="project" value="InterPro"/>
</dbReference>
<keyword evidence="7" id="KW-1185">Reference proteome</keyword>
<dbReference type="Pfam" id="PF00249">
    <property type="entry name" value="Myb_DNA-binding"/>
    <property type="match status" value="1"/>
</dbReference>
<comment type="subcellular location">
    <subcellularLocation>
        <location evidence="1">Nucleus</location>
    </subcellularLocation>
</comment>
<proteinExistence type="predicted"/>
<dbReference type="Gene3D" id="3.20.20.60">
    <property type="entry name" value="Phosphoenolpyruvate-binding domains"/>
    <property type="match status" value="1"/>
</dbReference>
<dbReference type="GO" id="GO:0005634">
    <property type="term" value="C:nucleus"/>
    <property type="evidence" value="ECO:0007669"/>
    <property type="project" value="UniProtKB-SubCell"/>
</dbReference>
<dbReference type="FunFam" id="1.10.10.60:FF:000002">
    <property type="entry name" value="Myb family transcription factor"/>
    <property type="match status" value="1"/>
</dbReference>
<dbReference type="PANTHER" id="PTHR31499:SF80">
    <property type="entry name" value="HTH MYB-TYPE DOMAIN-CONTAINING PROTEIN"/>
    <property type="match status" value="1"/>
</dbReference>
<dbReference type="SUPFAM" id="SSF46689">
    <property type="entry name" value="Homeodomain-like"/>
    <property type="match status" value="1"/>
</dbReference>
<dbReference type="Gene3D" id="1.10.10.60">
    <property type="entry name" value="Homeodomain-like"/>
    <property type="match status" value="1"/>
</dbReference>
<evidence type="ECO:0000313" key="6">
    <source>
        <dbReference type="EMBL" id="KAE8684400.1"/>
    </source>
</evidence>
<dbReference type="Pfam" id="PF00224">
    <property type="entry name" value="PK"/>
    <property type="match status" value="1"/>
</dbReference>
<reference evidence="6" key="1">
    <citation type="submission" date="2019-09" db="EMBL/GenBank/DDBJ databases">
        <title>Draft genome information of white flower Hibiscus syriacus.</title>
        <authorList>
            <person name="Kim Y.-M."/>
        </authorList>
    </citation>
    <scope>NUCLEOTIDE SEQUENCE [LARGE SCALE GENOMIC DNA]</scope>
    <source>
        <strain evidence="6">YM2019G1</strain>
    </source>
</reference>
<name>A0A6A2YYS8_HIBSY</name>
<dbReference type="PANTHER" id="PTHR31499">
    <property type="entry name" value="MYB FAMILY TRANSCRIPTION FACTOR PHL11"/>
    <property type="match status" value="1"/>
</dbReference>
<evidence type="ECO:0000256" key="4">
    <source>
        <dbReference type="ARBA" id="ARBA00023242"/>
    </source>
</evidence>
<evidence type="ECO:0000313" key="7">
    <source>
        <dbReference type="Proteomes" id="UP000436088"/>
    </source>
</evidence>
<keyword evidence="4" id="KW-0539">Nucleus</keyword>
<dbReference type="InterPro" id="IPR015813">
    <property type="entry name" value="Pyrv/PenolPyrv_kinase-like_dom"/>
</dbReference>
<dbReference type="GO" id="GO:0004743">
    <property type="term" value="F:pyruvate kinase activity"/>
    <property type="evidence" value="ECO:0007669"/>
    <property type="project" value="InterPro"/>
</dbReference>
<sequence>MVSILEPSKANFFPAMTKIVGTLGPRSRSVDVIFGCLKAGMSVARFDFSWHDPKCHQETLENLKASVKLTKKLCAVVYYCLSLIKTRMISSLEARRQVVDATERLVTALVDAPIKSRMRWTLELHEAFVEAVNQLGGSERATPKGVLKLMKVEGLTIYHVKSHLQKYRKDRYRPEPSEAVGSNKEWKPKVISSNFGKGLGTAGASDVPTSSVEANAHSQPVSRVLDSEKVTLKLQKKLEELHLPQRRHV</sequence>
<dbReference type="GO" id="GO:0003677">
    <property type="term" value="F:DNA binding"/>
    <property type="evidence" value="ECO:0007669"/>
    <property type="project" value="InterPro"/>
</dbReference>
<dbReference type="InterPro" id="IPR046955">
    <property type="entry name" value="PHR1-like"/>
</dbReference>
<dbReference type="GO" id="GO:0003700">
    <property type="term" value="F:DNA-binding transcription factor activity"/>
    <property type="evidence" value="ECO:0007669"/>
    <property type="project" value="InterPro"/>
</dbReference>
<dbReference type="InterPro" id="IPR017930">
    <property type="entry name" value="Myb_dom"/>
</dbReference>
<gene>
    <name evidence="6" type="ORF">F3Y22_tig00111131pilonHSYRG00155</name>
</gene>